<evidence type="ECO:0000313" key="3">
    <source>
        <dbReference type="Proteomes" id="UP000318509"/>
    </source>
</evidence>
<name>A0A537JW62_9BACT</name>
<reference evidence="2 3" key="1">
    <citation type="journal article" date="2019" name="Nat. Microbiol.">
        <title>Mediterranean grassland soil C-N compound turnover is dependent on rainfall and depth, and is mediated by genomically divergent microorganisms.</title>
        <authorList>
            <person name="Diamond S."/>
            <person name="Andeer P.F."/>
            <person name="Li Z."/>
            <person name="Crits-Christoph A."/>
            <person name="Burstein D."/>
            <person name="Anantharaman K."/>
            <person name="Lane K.R."/>
            <person name="Thomas B.C."/>
            <person name="Pan C."/>
            <person name="Northen T.R."/>
            <person name="Banfield J.F."/>
        </authorList>
    </citation>
    <scope>NUCLEOTIDE SEQUENCE [LARGE SCALE GENOMIC DNA]</scope>
    <source>
        <strain evidence="2">NP_3</strain>
    </source>
</reference>
<sequence length="462" mass="48696">MLEFAPLIAVAPDEDQATVATAAACTTPAPTIQSAFIHCYRPADIYAAYRVDAVHQAGITGAGQTIVIVDSYGSPTALHDLQFFSSTFGLPQPDLTIIYPDGAPPFNNSVNGAQVNWAFETSLDVQWAHAIAPDAKIVLIAPVPAETEGVQGFPNMLKGEEIAADNFPGSPISQSFAATEQSFHGAGDPQVQRFDDVYRQAAANGMTVFGSSGDTGTANVDKQRRTFPFPTVNWPSSDPLVTSAGGTWLQFGWRWRPTVQASDYFACLEAGHPVNTCRAQYLSFVPGGRSEAVWKEDWDLIATGGGRSALFAPPAFQSGISQPVLHGRRGIPDLAWNAAVNGGVLVFTSFPGTRVGWHTVGGTSASSPQLAALIALTNQMRAHAGKGPVGYLNPRLYHLPASDFTDIVPLTFGAGAGATTLNSNAEYGAGIPGMPTTAGWDLTTGFGSPRADDFVLDLALQP</sequence>
<dbReference type="SUPFAM" id="SSF52743">
    <property type="entry name" value="Subtilisin-like"/>
    <property type="match status" value="1"/>
</dbReference>
<feature type="domain" description="Peptidase S53" evidence="1">
    <location>
        <begin position="36"/>
        <end position="461"/>
    </location>
</feature>
<dbReference type="PANTHER" id="PTHR14218:SF15">
    <property type="entry name" value="TRIPEPTIDYL-PEPTIDASE 1"/>
    <property type="match status" value="1"/>
</dbReference>
<dbReference type="InterPro" id="IPR050819">
    <property type="entry name" value="Tripeptidyl-peptidase_I"/>
</dbReference>
<dbReference type="InterPro" id="IPR036852">
    <property type="entry name" value="Peptidase_S8/S53_dom_sf"/>
</dbReference>
<evidence type="ECO:0000313" key="2">
    <source>
        <dbReference type="EMBL" id="TMI87777.1"/>
    </source>
</evidence>
<gene>
    <name evidence="2" type="ORF">E6H00_14735</name>
</gene>
<dbReference type="CDD" id="cd04056">
    <property type="entry name" value="Peptidases_S53"/>
    <property type="match status" value="1"/>
</dbReference>
<comment type="caution">
    <text evidence="2">The sequence shown here is derived from an EMBL/GenBank/DDBJ whole genome shotgun (WGS) entry which is preliminary data.</text>
</comment>
<dbReference type="GO" id="GO:0006508">
    <property type="term" value="P:proteolysis"/>
    <property type="evidence" value="ECO:0007669"/>
    <property type="project" value="InterPro"/>
</dbReference>
<dbReference type="AlphaFoldDB" id="A0A537JW62"/>
<protein>
    <recommendedName>
        <fullName evidence="1">Peptidase S53 domain-containing protein</fullName>
    </recommendedName>
</protein>
<dbReference type="GO" id="GO:0008240">
    <property type="term" value="F:tripeptidyl-peptidase activity"/>
    <property type="evidence" value="ECO:0007669"/>
    <property type="project" value="TreeGrafter"/>
</dbReference>
<dbReference type="Gene3D" id="3.40.50.200">
    <property type="entry name" value="Peptidase S8/S53 domain"/>
    <property type="match status" value="1"/>
</dbReference>
<dbReference type="PANTHER" id="PTHR14218">
    <property type="entry name" value="PROTEASE S8 TRIPEPTIDYL PEPTIDASE I CLN2"/>
    <property type="match status" value="1"/>
</dbReference>
<proteinExistence type="predicted"/>
<dbReference type="InterPro" id="IPR030400">
    <property type="entry name" value="Sedolisin_dom"/>
</dbReference>
<accession>A0A537JW62</accession>
<dbReference type="PROSITE" id="PS51695">
    <property type="entry name" value="SEDOLISIN"/>
    <property type="match status" value="1"/>
</dbReference>
<dbReference type="Proteomes" id="UP000318509">
    <property type="component" value="Unassembled WGS sequence"/>
</dbReference>
<organism evidence="2 3">
    <name type="scientific">Candidatus Segetimicrobium genomatis</name>
    <dbReference type="NCBI Taxonomy" id="2569760"/>
    <lineage>
        <taxon>Bacteria</taxon>
        <taxon>Bacillati</taxon>
        <taxon>Candidatus Sysuimicrobiota</taxon>
        <taxon>Candidatus Sysuimicrobiia</taxon>
        <taxon>Candidatus Sysuimicrobiales</taxon>
        <taxon>Candidatus Segetimicrobiaceae</taxon>
        <taxon>Candidatus Segetimicrobium</taxon>
    </lineage>
</organism>
<evidence type="ECO:0000259" key="1">
    <source>
        <dbReference type="PROSITE" id="PS51695"/>
    </source>
</evidence>
<dbReference type="EMBL" id="VBAK01000151">
    <property type="protein sequence ID" value="TMI87777.1"/>
    <property type="molecule type" value="Genomic_DNA"/>
</dbReference>
<dbReference type="GO" id="GO:0004252">
    <property type="term" value="F:serine-type endopeptidase activity"/>
    <property type="evidence" value="ECO:0007669"/>
    <property type="project" value="InterPro"/>
</dbReference>